<dbReference type="EMBL" id="CADEAL010000277">
    <property type="protein sequence ID" value="CAB1417664.1"/>
    <property type="molecule type" value="Genomic_DNA"/>
</dbReference>
<proteinExistence type="predicted"/>
<sequence>IAARLVPVTPEAEAPRCAKAASRCFSLRVTSTKFNMGVDGSQLLFKAWRCAEASGVNPALRTARCQHAEGPDLGKSTMVSTGTICGTICEGSSPLQCTAPGLRIVGEQTGKTIQRPTSRRAVILLSLLVLSSGPEGDLAQFSSGISDSPTWPGSKLAVDCTCAKFRAIGSPRNMGRMVMVQQTVRLWRRTS</sequence>
<accession>A0A9N7YAX0</accession>
<name>A0A9N7YAX0_PLEPL</name>
<gene>
    <name evidence="1" type="ORF">PLEPLA_LOCUS5483</name>
</gene>
<evidence type="ECO:0000313" key="2">
    <source>
        <dbReference type="Proteomes" id="UP001153269"/>
    </source>
</evidence>
<comment type="caution">
    <text evidence="1">The sequence shown here is derived from an EMBL/GenBank/DDBJ whole genome shotgun (WGS) entry which is preliminary data.</text>
</comment>
<feature type="non-terminal residue" evidence="1">
    <location>
        <position position="1"/>
    </location>
</feature>
<reference evidence="1" key="1">
    <citation type="submission" date="2020-03" db="EMBL/GenBank/DDBJ databases">
        <authorList>
            <person name="Weist P."/>
        </authorList>
    </citation>
    <scope>NUCLEOTIDE SEQUENCE</scope>
</reference>
<evidence type="ECO:0000313" key="1">
    <source>
        <dbReference type="EMBL" id="CAB1417664.1"/>
    </source>
</evidence>
<protein>
    <submittedName>
        <fullName evidence="1">Uncharacterized protein</fullName>
    </submittedName>
</protein>
<dbReference type="Proteomes" id="UP001153269">
    <property type="component" value="Unassembled WGS sequence"/>
</dbReference>
<keyword evidence="2" id="KW-1185">Reference proteome</keyword>
<organism evidence="1 2">
    <name type="scientific">Pleuronectes platessa</name>
    <name type="common">European plaice</name>
    <dbReference type="NCBI Taxonomy" id="8262"/>
    <lineage>
        <taxon>Eukaryota</taxon>
        <taxon>Metazoa</taxon>
        <taxon>Chordata</taxon>
        <taxon>Craniata</taxon>
        <taxon>Vertebrata</taxon>
        <taxon>Euteleostomi</taxon>
        <taxon>Actinopterygii</taxon>
        <taxon>Neopterygii</taxon>
        <taxon>Teleostei</taxon>
        <taxon>Neoteleostei</taxon>
        <taxon>Acanthomorphata</taxon>
        <taxon>Carangaria</taxon>
        <taxon>Pleuronectiformes</taxon>
        <taxon>Pleuronectoidei</taxon>
        <taxon>Pleuronectidae</taxon>
        <taxon>Pleuronectes</taxon>
    </lineage>
</organism>
<dbReference type="AlphaFoldDB" id="A0A9N7YAX0"/>